<evidence type="ECO:0000313" key="2">
    <source>
        <dbReference type="EMBL" id="KWZ38672.1"/>
    </source>
</evidence>
<feature type="domain" description="ER-bound oxygenase mpaB/mpaB'/Rubber oxygenase catalytic" evidence="1">
    <location>
        <begin position="7"/>
        <end position="240"/>
    </location>
</feature>
<name>A0ABR5TA44_9BURK</name>
<gene>
    <name evidence="2" type="ORF">WS72_28060</name>
</gene>
<reference evidence="2 3" key="1">
    <citation type="submission" date="2015-11" db="EMBL/GenBank/DDBJ databases">
        <authorList>
            <person name="Sahl J."/>
            <person name="Wagner D."/>
            <person name="Keim P."/>
        </authorList>
    </citation>
    <scope>NUCLEOTIDE SEQUENCE [LARGE SCALE GENOMIC DNA]</scope>
    <source>
        <strain evidence="2 3">BDU18</strain>
    </source>
</reference>
<sequence>MWTCPTALTIGFQRSVVVEELDPFLLAAVNSRRGIYTNPKLRYDRTIRYFATVAVGDARSALDASEILVKVHAKAVGIEPVSGKRFDANDPDSQLWILLTGWHSVLIAYERFGPGKLSAADEARYWEECAIAAELQTCPSSAVPRTRQGIRQYFAEMRPRLAASELTQSTMRYLLDGSRITIDANTSRAARPFLKLAAWVMRAATLSTMPAYMRELAGIRQPHWIGAAIAPLVRAAMKLLATQRASLALVDAITPSTRPVIEPVIRGVAPERGETLTPAEARERYGRISAADMYRRILQGGAGEGAAEPAAAR</sequence>
<accession>A0ABR5TA44</accession>
<dbReference type="PANTHER" id="PTHR36151:SF3">
    <property type="entry name" value="ER-BOUND OXYGENASE MPAB_MPAB'_RUBBER OXYGENASE CATALYTIC DOMAIN-CONTAINING PROTEIN"/>
    <property type="match status" value="1"/>
</dbReference>
<keyword evidence="3" id="KW-1185">Reference proteome</keyword>
<dbReference type="Proteomes" id="UP000070255">
    <property type="component" value="Unassembled WGS sequence"/>
</dbReference>
<evidence type="ECO:0000259" key="1">
    <source>
        <dbReference type="Pfam" id="PF09995"/>
    </source>
</evidence>
<organism evidence="2 3">
    <name type="scientific">Burkholderia savannae</name>
    <dbReference type="NCBI Taxonomy" id="1637837"/>
    <lineage>
        <taxon>Bacteria</taxon>
        <taxon>Pseudomonadati</taxon>
        <taxon>Pseudomonadota</taxon>
        <taxon>Betaproteobacteria</taxon>
        <taxon>Burkholderiales</taxon>
        <taxon>Burkholderiaceae</taxon>
        <taxon>Burkholderia</taxon>
        <taxon>pseudomallei group</taxon>
    </lineage>
</organism>
<dbReference type="PANTHER" id="PTHR36151">
    <property type="entry name" value="BLR2777 PROTEIN"/>
    <property type="match status" value="1"/>
</dbReference>
<dbReference type="InterPro" id="IPR018713">
    <property type="entry name" value="MPAB/Lcp_cat_dom"/>
</dbReference>
<dbReference type="EMBL" id="LNJQ01000004">
    <property type="protein sequence ID" value="KWZ38672.1"/>
    <property type="molecule type" value="Genomic_DNA"/>
</dbReference>
<dbReference type="Pfam" id="PF09995">
    <property type="entry name" value="MPAB_Lcp_cat"/>
    <property type="match status" value="1"/>
</dbReference>
<comment type="caution">
    <text evidence="2">The sequence shown here is derived from an EMBL/GenBank/DDBJ whole genome shotgun (WGS) entry which is preliminary data.</text>
</comment>
<protein>
    <recommendedName>
        <fullName evidence="1">ER-bound oxygenase mpaB/mpaB'/Rubber oxygenase catalytic domain-containing protein</fullName>
    </recommendedName>
</protein>
<proteinExistence type="predicted"/>
<evidence type="ECO:0000313" key="3">
    <source>
        <dbReference type="Proteomes" id="UP000070255"/>
    </source>
</evidence>